<protein>
    <submittedName>
        <fullName evidence="1">Uncharacterized protein</fullName>
    </submittedName>
</protein>
<sequence length="83" mass="9729">MSKYANAVEEIAALNGAVYFPGTHKLDYMQSIKHWIAIYFNGGRYKFEDFTLTEDQSEDFALGLVHLMEKIERTQLRRLKQQL</sequence>
<keyword evidence="2" id="KW-1185">Reference proteome</keyword>
<organism evidence="1 2">
    <name type="scientific">Lactiplantibacillus modestisalitolerans</name>
    <dbReference type="NCBI Taxonomy" id="1457219"/>
    <lineage>
        <taxon>Bacteria</taxon>
        <taxon>Bacillati</taxon>
        <taxon>Bacillota</taxon>
        <taxon>Bacilli</taxon>
        <taxon>Lactobacillales</taxon>
        <taxon>Lactobacillaceae</taxon>
        <taxon>Lactiplantibacillus</taxon>
    </lineage>
</organism>
<proteinExistence type="predicted"/>
<dbReference type="Proteomes" id="UP001589691">
    <property type="component" value="Unassembled WGS sequence"/>
</dbReference>
<reference evidence="1 2" key="1">
    <citation type="submission" date="2024-09" db="EMBL/GenBank/DDBJ databases">
        <authorList>
            <person name="Sun Q."/>
            <person name="Mori K."/>
        </authorList>
    </citation>
    <scope>NUCLEOTIDE SEQUENCE [LARGE SCALE GENOMIC DNA]</scope>
    <source>
        <strain evidence="1 2">TBRC 4576</strain>
    </source>
</reference>
<dbReference type="RefSeq" id="WP_137643792.1">
    <property type="nucleotide sequence ID" value="NZ_BJEA01000032.1"/>
</dbReference>
<evidence type="ECO:0000313" key="1">
    <source>
        <dbReference type="EMBL" id="MFB9769549.1"/>
    </source>
</evidence>
<accession>A0ABV5WTS7</accession>
<comment type="caution">
    <text evidence="1">The sequence shown here is derived from an EMBL/GenBank/DDBJ whole genome shotgun (WGS) entry which is preliminary data.</text>
</comment>
<name>A0ABV5WTS7_9LACO</name>
<gene>
    <name evidence="1" type="ORF">ACFFLI_06685</name>
</gene>
<dbReference type="EMBL" id="JBHLZY010000017">
    <property type="protein sequence ID" value="MFB9769549.1"/>
    <property type="molecule type" value="Genomic_DNA"/>
</dbReference>
<evidence type="ECO:0000313" key="2">
    <source>
        <dbReference type="Proteomes" id="UP001589691"/>
    </source>
</evidence>